<dbReference type="GO" id="GO:0006412">
    <property type="term" value="P:translation"/>
    <property type="evidence" value="ECO:0007669"/>
    <property type="project" value="UniProtKB-UniRule"/>
</dbReference>
<reference evidence="10 11" key="1">
    <citation type="submission" date="2018-12" db="EMBL/GenBank/DDBJ databases">
        <title>Legionella sp,whole genome shotgun sequence.</title>
        <authorList>
            <person name="Wu H."/>
        </authorList>
    </citation>
    <scope>NUCLEOTIDE SEQUENCE [LARGE SCALE GENOMIC DNA]</scope>
    <source>
        <strain evidence="11">km714</strain>
    </source>
</reference>
<dbReference type="GO" id="GO:0005829">
    <property type="term" value="C:cytosol"/>
    <property type="evidence" value="ECO:0007669"/>
    <property type="project" value="TreeGrafter"/>
</dbReference>
<keyword evidence="5 8" id="KW-0689">Ribosomal protein</keyword>
<evidence type="ECO:0000256" key="3">
    <source>
        <dbReference type="ARBA" id="ARBA00022730"/>
    </source>
</evidence>
<sequence length="89" mass="9731">MANIKSAIKRARQNVKRRQHNASARSMYRTYVKNVLKAVETGDQDAARAAYAKAQPVIDKAAGKGLIHKNKAARIKSRLSARVKAMAAA</sequence>
<dbReference type="GO" id="GO:0070181">
    <property type="term" value="F:small ribosomal subunit rRNA binding"/>
    <property type="evidence" value="ECO:0007669"/>
    <property type="project" value="TreeGrafter"/>
</dbReference>
<keyword evidence="3 8" id="KW-0699">rRNA-binding</keyword>
<evidence type="ECO:0000313" key="10">
    <source>
        <dbReference type="EMBL" id="RUQ90743.1"/>
    </source>
</evidence>
<feature type="region of interest" description="Disordered" evidence="9">
    <location>
        <begin position="1"/>
        <end position="24"/>
    </location>
</feature>
<dbReference type="RefSeq" id="WP_126954069.1">
    <property type="nucleotide sequence ID" value="NZ_RZGR01000003.1"/>
</dbReference>
<dbReference type="PANTHER" id="PTHR33398:SF1">
    <property type="entry name" value="SMALL RIBOSOMAL SUBUNIT PROTEIN BS20C"/>
    <property type="match status" value="1"/>
</dbReference>
<dbReference type="GO" id="GO:0003735">
    <property type="term" value="F:structural constituent of ribosome"/>
    <property type="evidence" value="ECO:0007669"/>
    <property type="project" value="InterPro"/>
</dbReference>
<evidence type="ECO:0000313" key="11">
    <source>
        <dbReference type="Proteomes" id="UP000288012"/>
    </source>
</evidence>
<protein>
    <recommendedName>
        <fullName evidence="7 8">Small ribosomal subunit protein bS20</fullName>
    </recommendedName>
</protein>
<evidence type="ECO:0000256" key="4">
    <source>
        <dbReference type="ARBA" id="ARBA00022884"/>
    </source>
</evidence>
<name>A0A3S0V6E7_9GAMM</name>
<dbReference type="Pfam" id="PF01649">
    <property type="entry name" value="Ribosomal_S20p"/>
    <property type="match status" value="1"/>
</dbReference>
<accession>A0A3S0V6E7</accession>
<dbReference type="FunFam" id="1.20.58.110:FF:000001">
    <property type="entry name" value="30S ribosomal protein S20"/>
    <property type="match status" value="1"/>
</dbReference>
<feature type="compositionally biased region" description="Basic residues" evidence="9">
    <location>
        <begin position="7"/>
        <end position="20"/>
    </location>
</feature>
<proteinExistence type="inferred from homology"/>
<dbReference type="PANTHER" id="PTHR33398">
    <property type="entry name" value="30S RIBOSOMAL PROTEIN S20"/>
    <property type="match status" value="1"/>
</dbReference>
<evidence type="ECO:0000256" key="7">
    <source>
        <dbReference type="ARBA" id="ARBA00035136"/>
    </source>
</evidence>
<organism evidence="10 11">
    <name type="scientific">Legionella septentrionalis</name>
    <dbReference type="NCBI Taxonomy" id="2498109"/>
    <lineage>
        <taxon>Bacteria</taxon>
        <taxon>Pseudomonadati</taxon>
        <taxon>Pseudomonadota</taxon>
        <taxon>Gammaproteobacteria</taxon>
        <taxon>Legionellales</taxon>
        <taxon>Legionellaceae</taxon>
        <taxon>Legionella</taxon>
    </lineage>
</organism>
<evidence type="ECO:0000256" key="9">
    <source>
        <dbReference type="SAM" id="MobiDB-lite"/>
    </source>
</evidence>
<evidence type="ECO:0000256" key="5">
    <source>
        <dbReference type="ARBA" id="ARBA00022980"/>
    </source>
</evidence>
<keyword evidence="6 8" id="KW-0687">Ribonucleoprotein</keyword>
<comment type="caution">
    <text evidence="10">The sequence shown here is derived from an EMBL/GenBank/DDBJ whole genome shotgun (WGS) entry which is preliminary data.</text>
</comment>
<keyword evidence="11" id="KW-1185">Reference proteome</keyword>
<dbReference type="NCBIfam" id="TIGR00029">
    <property type="entry name" value="S20"/>
    <property type="match status" value="1"/>
</dbReference>
<gene>
    <name evidence="8" type="primary">rpsT</name>
    <name evidence="10" type="ORF">EKM59_01355</name>
</gene>
<evidence type="ECO:0000256" key="1">
    <source>
        <dbReference type="ARBA" id="ARBA00003134"/>
    </source>
</evidence>
<dbReference type="GO" id="GO:0015935">
    <property type="term" value="C:small ribosomal subunit"/>
    <property type="evidence" value="ECO:0007669"/>
    <property type="project" value="TreeGrafter"/>
</dbReference>
<dbReference type="HAMAP" id="MF_00500">
    <property type="entry name" value="Ribosomal_bS20"/>
    <property type="match status" value="1"/>
</dbReference>
<dbReference type="Proteomes" id="UP000288012">
    <property type="component" value="Unassembled WGS sequence"/>
</dbReference>
<evidence type="ECO:0000256" key="8">
    <source>
        <dbReference type="HAMAP-Rule" id="MF_00500"/>
    </source>
</evidence>
<keyword evidence="4 8" id="KW-0694">RNA-binding</keyword>
<evidence type="ECO:0000256" key="6">
    <source>
        <dbReference type="ARBA" id="ARBA00023274"/>
    </source>
</evidence>
<comment type="function">
    <text evidence="1 8">Binds directly to 16S ribosomal RNA.</text>
</comment>
<dbReference type="InterPro" id="IPR002583">
    <property type="entry name" value="Ribosomal_bS20"/>
</dbReference>
<dbReference type="AlphaFoldDB" id="A0A3S0V6E7"/>
<dbReference type="SUPFAM" id="SSF46992">
    <property type="entry name" value="Ribosomal protein S20"/>
    <property type="match status" value="1"/>
</dbReference>
<dbReference type="Gene3D" id="1.20.58.110">
    <property type="entry name" value="Ribosomal protein S20"/>
    <property type="match status" value="1"/>
</dbReference>
<dbReference type="EMBL" id="RZGR01000003">
    <property type="protein sequence ID" value="RUQ90743.1"/>
    <property type="molecule type" value="Genomic_DNA"/>
</dbReference>
<dbReference type="OrthoDB" id="9807974at2"/>
<dbReference type="InterPro" id="IPR036510">
    <property type="entry name" value="Ribosomal_bS20_sf"/>
</dbReference>
<comment type="similarity">
    <text evidence="2 8">Belongs to the bacterial ribosomal protein bS20 family.</text>
</comment>
<evidence type="ECO:0000256" key="2">
    <source>
        <dbReference type="ARBA" id="ARBA00007634"/>
    </source>
</evidence>